<organism evidence="1 2">
    <name type="scientific">Thalassobacterium sedimentorum</name>
    <dbReference type="NCBI Taxonomy" id="3041258"/>
    <lineage>
        <taxon>Bacteria</taxon>
        <taxon>Pseudomonadati</taxon>
        <taxon>Verrucomicrobiota</taxon>
        <taxon>Opitutia</taxon>
        <taxon>Puniceicoccales</taxon>
        <taxon>Coraliomargaritaceae</taxon>
        <taxon>Thalassobacterium</taxon>
    </lineage>
</organism>
<evidence type="ECO:0000313" key="2">
    <source>
        <dbReference type="Proteomes" id="UP001243717"/>
    </source>
</evidence>
<comment type="caution">
    <text evidence="1">The sequence shown here is derived from an EMBL/GenBank/DDBJ whole genome shotgun (WGS) entry which is preliminary data.</text>
</comment>
<evidence type="ECO:0000313" key="1">
    <source>
        <dbReference type="EMBL" id="MDQ8195795.1"/>
    </source>
</evidence>
<sequence>MIDHPAFTFAKNPAVPVMQFTKLASDLILQSSIENDQRGLEFLAAFGSDAITDEKGLIQDTALRTMSGAGHQHFLKFMNDIAKNTNASQLGEALFGPWAYSDTGPSLRFDPEDDRRYALRWKNPSSDASTSVRGANRLAIEGLPMFPTAPKGSLLETTGFKGHKSNNTYWTWPIWDAEINLDTIKSLLSLQEITKLKPNATVIKSIGITAIFRSQRITVGKFRNFTPAIQVA</sequence>
<gene>
    <name evidence="1" type="ORF">QEH59_15285</name>
</gene>
<protein>
    <submittedName>
        <fullName evidence="1">Uncharacterized protein</fullName>
    </submittedName>
</protein>
<name>A0ABU1ALW0_9BACT</name>
<accession>A0ABU1ALW0</accession>
<reference evidence="1 2" key="1">
    <citation type="submission" date="2023-04" db="EMBL/GenBank/DDBJ databases">
        <title>A novel bacteria isolated from coastal sediment.</title>
        <authorList>
            <person name="Liu X.-J."/>
            <person name="Du Z.-J."/>
        </authorList>
    </citation>
    <scope>NUCLEOTIDE SEQUENCE [LARGE SCALE GENOMIC DNA]</scope>
    <source>
        <strain evidence="1 2">SDUM461004</strain>
    </source>
</reference>
<keyword evidence="2" id="KW-1185">Reference proteome</keyword>
<dbReference type="Proteomes" id="UP001243717">
    <property type="component" value="Unassembled WGS sequence"/>
</dbReference>
<proteinExistence type="predicted"/>
<dbReference type="EMBL" id="JARXIC010000033">
    <property type="protein sequence ID" value="MDQ8195795.1"/>
    <property type="molecule type" value="Genomic_DNA"/>
</dbReference>